<keyword evidence="9" id="KW-0482">Metalloprotease</keyword>
<keyword evidence="8" id="KW-0378">Hydrolase</keyword>
<evidence type="ECO:0000256" key="5">
    <source>
        <dbReference type="ARBA" id="ARBA00022438"/>
    </source>
</evidence>
<evidence type="ECO:0000256" key="9">
    <source>
        <dbReference type="ARBA" id="ARBA00023049"/>
    </source>
</evidence>
<evidence type="ECO:0000256" key="3">
    <source>
        <dbReference type="ARBA" id="ARBA00001947"/>
    </source>
</evidence>
<evidence type="ECO:0000256" key="8">
    <source>
        <dbReference type="ARBA" id="ARBA00022801"/>
    </source>
</evidence>
<dbReference type="Gene3D" id="3.40.1830.10">
    <property type="entry name" value="Thermophilic metalloprotease (M29)"/>
    <property type="match status" value="1"/>
</dbReference>
<dbReference type="Pfam" id="PF02073">
    <property type="entry name" value="Peptidase_M29"/>
    <property type="match status" value="1"/>
</dbReference>
<dbReference type="InterPro" id="IPR052170">
    <property type="entry name" value="M29_Exopeptidase"/>
</dbReference>
<comment type="cofactor">
    <cofactor evidence="1">
        <name>Co(2+)</name>
        <dbReference type="ChEBI" id="CHEBI:48828"/>
    </cofactor>
</comment>
<dbReference type="EMBL" id="CP004021">
    <property type="protein sequence ID" value="AKK20133.1"/>
    <property type="molecule type" value="Genomic_DNA"/>
</dbReference>
<dbReference type="KEGG" id="lau:G293_02505"/>
<dbReference type="PATRIC" id="fig|1277257.4.peg.540"/>
<evidence type="ECO:0000256" key="4">
    <source>
        <dbReference type="ARBA" id="ARBA00008236"/>
    </source>
</evidence>
<dbReference type="PRINTS" id="PR00919">
    <property type="entry name" value="THERMOPTASE"/>
</dbReference>
<dbReference type="GO" id="GO:0046872">
    <property type="term" value="F:metal ion binding"/>
    <property type="evidence" value="ECO:0007669"/>
    <property type="project" value="UniProtKB-KW"/>
</dbReference>
<dbReference type="GO" id="GO:0006508">
    <property type="term" value="P:proteolysis"/>
    <property type="evidence" value="ECO:0007669"/>
    <property type="project" value="UniProtKB-KW"/>
</dbReference>
<dbReference type="STRING" id="1277257.G293_02505"/>
<comment type="cofactor">
    <cofactor evidence="2">
        <name>Mg(2+)</name>
        <dbReference type="ChEBI" id="CHEBI:18420"/>
    </cofactor>
</comment>
<sequence>MFILGMVHLLLSEEAFMENGISSVTHVELLQLEKLAKVALQVGVHIQEGQHLILMAPVGALPLVRLITKHAYILGAGLVSVFYKDNESTLMRYKYGADYVFDTAADWFCEGLAKAYSSNTALLSISGDDPLLLINEDPDKISRVNQAYLKAYKPALERISNFDINWSIVPYPSCEWAKIVYPNYPVPIAVAKLANTIFAVSRANCVDPIAAWAEHNNFLHQKAQWLNQKDFAEIRFSGPNTSLKVGLADGHQWSAGSSVAQNGVICNPNIPTEEVFTTPHAKKVDGYVTSTKPLVYQGVLIDDIRVRFEKGHVVEASASKGEEMLNKIFDIDEGARRLGEVALVPHSSILSKMDTLFYDTLFDENAASHIAFGQCYSKCLKKPANASGNWVEEQGGNSSIAHVDWMIGSGDMDVDGFTKNGALVPVMRGGEWIF</sequence>
<dbReference type="PANTHER" id="PTHR34448:SF3">
    <property type="entry name" value="AMINOPEPTIDASE AMPS"/>
    <property type="match status" value="1"/>
</dbReference>
<keyword evidence="7" id="KW-0479">Metal-binding</keyword>
<evidence type="ECO:0000256" key="1">
    <source>
        <dbReference type="ARBA" id="ARBA00001941"/>
    </source>
</evidence>
<dbReference type="PANTHER" id="PTHR34448">
    <property type="entry name" value="AMINOPEPTIDASE"/>
    <property type="match status" value="1"/>
</dbReference>
<comment type="similarity">
    <text evidence="4">Belongs to the peptidase M29 family.</text>
</comment>
<dbReference type="InterPro" id="IPR035097">
    <property type="entry name" value="M29_N-terminal"/>
</dbReference>
<keyword evidence="5 10" id="KW-0031">Aminopeptidase</keyword>
<gene>
    <name evidence="10" type="ORF">G293_02505</name>
</gene>
<evidence type="ECO:0000256" key="6">
    <source>
        <dbReference type="ARBA" id="ARBA00022670"/>
    </source>
</evidence>
<evidence type="ECO:0000313" key="11">
    <source>
        <dbReference type="Proteomes" id="UP000035503"/>
    </source>
</evidence>
<organism evidence="10 11">
    <name type="scientific">Candidatus Liberibacter africanus PTSAPSY</name>
    <dbReference type="NCBI Taxonomy" id="1277257"/>
    <lineage>
        <taxon>Bacteria</taxon>
        <taxon>Pseudomonadati</taxon>
        <taxon>Pseudomonadota</taxon>
        <taxon>Alphaproteobacteria</taxon>
        <taxon>Hyphomicrobiales</taxon>
        <taxon>Rhizobiaceae</taxon>
        <taxon>Liberibacter</taxon>
    </lineage>
</organism>
<evidence type="ECO:0000313" key="10">
    <source>
        <dbReference type="EMBL" id="AKK20133.1"/>
    </source>
</evidence>
<keyword evidence="11" id="KW-1185">Reference proteome</keyword>
<evidence type="ECO:0000256" key="7">
    <source>
        <dbReference type="ARBA" id="ARBA00022723"/>
    </source>
</evidence>
<protein>
    <submittedName>
        <fullName evidence="10">Aminopeptidase protein</fullName>
    </submittedName>
</protein>
<dbReference type="GO" id="GO:0004177">
    <property type="term" value="F:aminopeptidase activity"/>
    <property type="evidence" value="ECO:0007669"/>
    <property type="project" value="UniProtKB-KW"/>
</dbReference>
<comment type="cofactor">
    <cofactor evidence="3">
        <name>Zn(2+)</name>
        <dbReference type="ChEBI" id="CHEBI:29105"/>
    </cofactor>
</comment>
<accession>A0A0G3I6J9</accession>
<dbReference type="SUPFAM" id="SSF144052">
    <property type="entry name" value="Thermophilic metalloprotease-like"/>
    <property type="match status" value="1"/>
</dbReference>
<proteinExistence type="inferred from homology"/>
<dbReference type="AlphaFoldDB" id="A0A0G3I6J9"/>
<dbReference type="GO" id="GO:0008237">
    <property type="term" value="F:metallopeptidase activity"/>
    <property type="evidence" value="ECO:0007669"/>
    <property type="project" value="UniProtKB-KW"/>
</dbReference>
<name>A0A0G3I6J9_LIBAF</name>
<evidence type="ECO:0000256" key="2">
    <source>
        <dbReference type="ARBA" id="ARBA00001946"/>
    </source>
</evidence>
<dbReference type="Proteomes" id="UP000035503">
    <property type="component" value="Chromosome"/>
</dbReference>
<keyword evidence="6" id="KW-0645">Protease</keyword>
<reference evidence="10 11" key="1">
    <citation type="journal article" date="2015" name="Genome Announc.">
        <title>Complete Genome Sequence of 'Candidatus Liberibacter africanus,' a Bacterium Associated with Citrus Huanglongbing.</title>
        <authorList>
            <person name="Lin H."/>
            <person name="Pietersen G."/>
            <person name="Han C."/>
            <person name="Read D.A."/>
            <person name="Lou B."/>
            <person name="Gupta G."/>
            <person name="Civerolo E.L."/>
        </authorList>
    </citation>
    <scope>NUCLEOTIDE SEQUENCE [LARGE SCALE GENOMIC DNA]</scope>
    <source>
        <strain evidence="10 11">PTSAPSY</strain>
    </source>
</reference>
<dbReference type="InterPro" id="IPR000787">
    <property type="entry name" value="Peptidase_M29"/>
</dbReference>